<sequence length="678" mass="78006">MFYQKGENKNGGVLVLLKLDIQVTRIECKLPNVCILNIKGGEVLRIVGVYASESKSWTWDDLSQFLSRKCVVFGDFNVDIDHNGKKAETLLEWADTNFLASFTPDSPTSLRSARVIDYALASGLSIDIQIYNGNTTSDHTPIISVTPTKIKNKIIAKNVHWKVFSRFTEYTFSFWEEMWDLDNIDFVYNDYNRFLFLLSIRCTIVFPLEKYRPSIPVELRSFLSYIRALSFRQMRTESIELKTTVSSLRRVAKSELKSFFSFQLSLILHLRNTSSPAAVWFWSKCKKYLKPSSSYVHAFITPSGNVVKDNKEMCEVAAVFYEIFLKKSNIVKPHPYTDSPLVDYDNVEELIPEVKLNELILTVRTKRKKKSLDAHGISNFMFNFLEQDHWSLLLKLFNHSFQTSIMPRAWKDTRMVLLAKKEPICSPSLTRPISLIDSFLKVCEKLFVSRIRDVLFRRGLLPDDHYSLMSNSAPVRTIFIDFRSAFDQLWHEGCVGKLKRLGIPPSYLRWIEAWLLDRRGFIDINGNKSRWFSIEKGGPQGSVLTPTIFISYHNDMGQFLSGCTSHFFADDVAAILSGQLGVRYTSQCIDLERRVKSFLDSLEYYSCLADQPLNRTKTQAMFSARAIGSPKFNIMFDSGDDESICLKSEYKYLGDIISSKLGWGKLLKDVECKARKRI</sequence>
<evidence type="ECO:0000313" key="2">
    <source>
        <dbReference type="EMBL" id="CAF2066750.1"/>
    </source>
</evidence>
<dbReference type="PROSITE" id="PS50878">
    <property type="entry name" value="RT_POL"/>
    <property type="match status" value="1"/>
</dbReference>
<name>A0A816QV95_9BILA</name>
<protein>
    <recommendedName>
        <fullName evidence="1">Reverse transcriptase domain-containing protein</fullName>
    </recommendedName>
</protein>
<accession>A0A816QV95</accession>
<reference evidence="2" key="1">
    <citation type="submission" date="2021-02" db="EMBL/GenBank/DDBJ databases">
        <authorList>
            <person name="Nowell W R."/>
        </authorList>
    </citation>
    <scope>NUCLEOTIDE SEQUENCE</scope>
</reference>
<comment type="caution">
    <text evidence="2">The sequence shown here is derived from an EMBL/GenBank/DDBJ whole genome shotgun (WGS) entry which is preliminary data.</text>
</comment>
<dbReference type="PANTHER" id="PTHR19446">
    <property type="entry name" value="REVERSE TRANSCRIPTASES"/>
    <property type="match status" value="1"/>
</dbReference>
<evidence type="ECO:0000313" key="3">
    <source>
        <dbReference type="Proteomes" id="UP000663887"/>
    </source>
</evidence>
<gene>
    <name evidence="2" type="ORF">XDN619_LOCUS11731</name>
</gene>
<dbReference type="Pfam" id="PF00078">
    <property type="entry name" value="RVT_1"/>
    <property type="match status" value="1"/>
</dbReference>
<proteinExistence type="predicted"/>
<dbReference type="Proteomes" id="UP000663887">
    <property type="component" value="Unassembled WGS sequence"/>
</dbReference>
<dbReference type="SUPFAM" id="SSF56219">
    <property type="entry name" value="DNase I-like"/>
    <property type="match status" value="1"/>
</dbReference>
<dbReference type="AlphaFoldDB" id="A0A816QV95"/>
<dbReference type="InterPro" id="IPR043502">
    <property type="entry name" value="DNA/RNA_pol_sf"/>
</dbReference>
<dbReference type="EMBL" id="CAJNRG010004509">
    <property type="protein sequence ID" value="CAF2066750.1"/>
    <property type="molecule type" value="Genomic_DNA"/>
</dbReference>
<dbReference type="InterPro" id="IPR036691">
    <property type="entry name" value="Endo/exonu/phosph_ase_sf"/>
</dbReference>
<organism evidence="2 3">
    <name type="scientific">Rotaria magnacalcarata</name>
    <dbReference type="NCBI Taxonomy" id="392030"/>
    <lineage>
        <taxon>Eukaryota</taxon>
        <taxon>Metazoa</taxon>
        <taxon>Spiralia</taxon>
        <taxon>Gnathifera</taxon>
        <taxon>Rotifera</taxon>
        <taxon>Eurotatoria</taxon>
        <taxon>Bdelloidea</taxon>
        <taxon>Philodinida</taxon>
        <taxon>Philodinidae</taxon>
        <taxon>Rotaria</taxon>
    </lineage>
</organism>
<dbReference type="SUPFAM" id="SSF56672">
    <property type="entry name" value="DNA/RNA polymerases"/>
    <property type="match status" value="1"/>
</dbReference>
<feature type="domain" description="Reverse transcriptase" evidence="1">
    <location>
        <begin position="399"/>
        <end position="657"/>
    </location>
</feature>
<dbReference type="Gene3D" id="3.60.10.10">
    <property type="entry name" value="Endonuclease/exonuclease/phosphatase"/>
    <property type="match status" value="1"/>
</dbReference>
<evidence type="ECO:0000259" key="1">
    <source>
        <dbReference type="PROSITE" id="PS50878"/>
    </source>
</evidence>
<dbReference type="InterPro" id="IPR000477">
    <property type="entry name" value="RT_dom"/>
</dbReference>